<proteinExistence type="predicted"/>
<evidence type="ECO:0000313" key="3">
    <source>
        <dbReference type="Proteomes" id="UP000568664"/>
    </source>
</evidence>
<dbReference type="AlphaFoldDB" id="A0A7Y0Q9D9"/>
<dbReference type="RefSeq" id="WP_169076425.1">
    <property type="nucleotide sequence ID" value="NZ_JABBXH010000006.1"/>
</dbReference>
<comment type="caution">
    <text evidence="2">The sequence shown here is derived from an EMBL/GenBank/DDBJ whole genome shotgun (WGS) entry which is preliminary data.</text>
</comment>
<gene>
    <name evidence="2" type="ORF">HII17_16245</name>
</gene>
<sequence>MKKSVIAFCTLLFAATSANAATSNANLIEVDTYKAEFQTALDLYKSQDFDKALPALETIAQRGEKKAQYILGTMYLNGQGTAQDLMKSYAWLSVANEQKSKHWKRPLNMLNEKLPKDYLAVAGSEAEKYQSLYGAKTQKLKCRNTKTLGSKKPTHLCVKSEVKDGYYYVANQELASN</sequence>
<keyword evidence="3" id="KW-1185">Reference proteome</keyword>
<dbReference type="InterPro" id="IPR006597">
    <property type="entry name" value="Sel1-like"/>
</dbReference>
<name>A0A7Y0Q9D9_9GAMM</name>
<reference evidence="2 3" key="1">
    <citation type="submission" date="2020-04" db="EMBL/GenBank/DDBJ databases">
        <title>Thalassotalea sp. M1531, isolated from the surface of marine red alga.</title>
        <authorList>
            <person name="Pang L."/>
            <person name="Lu D.-C."/>
        </authorList>
    </citation>
    <scope>NUCLEOTIDE SEQUENCE [LARGE SCALE GENOMIC DNA]</scope>
    <source>
        <strain evidence="2 3">M1531</strain>
    </source>
</reference>
<protein>
    <submittedName>
        <fullName evidence="2">Sel1 repeat family protein</fullName>
    </submittedName>
</protein>
<dbReference type="SUPFAM" id="SSF81901">
    <property type="entry name" value="HCP-like"/>
    <property type="match status" value="1"/>
</dbReference>
<dbReference type="SMART" id="SM00671">
    <property type="entry name" value="SEL1"/>
    <property type="match status" value="1"/>
</dbReference>
<dbReference type="Proteomes" id="UP000568664">
    <property type="component" value="Unassembled WGS sequence"/>
</dbReference>
<feature type="chain" id="PRO_5031197607" evidence="1">
    <location>
        <begin position="21"/>
        <end position="177"/>
    </location>
</feature>
<organism evidence="2 3">
    <name type="scientific">Thalassotalea algicola</name>
    <dbReference type="NCBI Taxonomy" id="2716224"/>
    <lineage>
        <taxon>Bacteria</taxon>
        <taxon>Pseudomonadati</taxon>
        <taxon>Pseudomonadota</taxon>
        <taxon>Gammaproteobacteria</taxon>
        <taxon>Alteromonadales</taxon>
        <taxon>Colwelliaceae</taxon>
        <taxon>Thalassotalea</taxon>
    </lineage>
</organism>
<feature type="signal peptide" evidence="1">
    <location>
        <begin position="1"/>
        <end position="20"/>
    </location>
</feature>
<dbReference type="EMBL" id="JABBXH010000006">
    <property type="protein sequence ID" value="NMP33110.1"/>
    <property type="molecule type" value="Genomic_DNA"/>
</dbReference>
<evidence type="ECO:0000256" key="1">
    <source>
        <dbReference type="SAM" id="SignalP"/>
    </source>
</evidence>
<accession>A0A7Y0Q9D9</accession>
<keyword evidence="1" id="KW-0732">Signal</keyword>
<evidence type="ECO:0000313" key="2">
    <source>
        <dbReference type="EMBL" id="NMP33110.1"/>
    </source>
</evidence>
<dbReference type="InterPro" id="IPR011990">
    <property type="entry name" value="TPR-like_helical_dom_sf"/>
</dbReference>
<dbReference type="Gene3D" id="1.25.40.10">
    <property type="entry name" value="Tetratricopeptide repeat domain"/>
    <property type="match status" value="1"/>
</dbReference>